<protein>
    <submittedName>
        <fullName evidence="1">DUF2310 family Zn-ribbon-containing protein</fullName>
    </submittedName>
</protein>
<name>A0ABW0MAY6_9BURK</name>
<accession>A0ABW0MAY6</accession>
<dbReference type="InterPro" id="IPR016908">
    <property type="entry name" value="UCP029037"/>
</dbReference>
<sequence>MYAHRLEFSFDGQELSGKLLDSANAYLGTLRMNGQILGREWPLYLENNKCISSVLAPAKDSLDEKYSNLFVEDCLAEAKKSGVSIASRPLGEDVDSADGCGCLKPTGYVMYTTYLSLESPIRCMDCFGPVPLYKLPIMPSGDYSEIIRWQSDYQACDALQMNCTVLERSSTRQLSDVRSTLSKVGRENSDRLSAQMGKPVYYYLYRASGKSLSSERERRCSSCSEPWYIENALHSLFHFKCYKCRLLSNLAFNISE</sequence>
<dbReference type="EMBL" id="JBHSMT010000013">
    <property type="protein sequence ID" value="MFC5474127.1"/>
    <property type="molecule type" value="Genomic_DNA"/>
</dbReference>
<evidence type="ECO:0000313" key="2">
    <source>
        <dbReference type="Proteomes" id="UP001596045"/>
    </source>
</evidence>
<reference evidence="2" key="1">
    <citation type="journal article" date="2019" name="Int. J. Syst. Evol. Microbiol.">
        <title>The Global Catalogue of Microorganisms (GCM) 10K type strain sequencing project: providing services to taxonomists for standard genome sequencing and annotation.</title>
        <authorList>
            <consortium name="The Broad Institute Genomics Platform"/>
            <consortium name="The Broad Institute Genome Sequencing Center for Infectious Disease"/>
            <person name="Wu L."/>
            <person name="Ma J."/>
        </authorList>
    </citation>
    <scope>NUCLEOTIDE SEQUENCE [LARGE SCALE GENOMIC DNA]</scope>
    <source>
        <strain evidence="2">JCM 17066</strain>
    </source>
</reference>
<dbReference type="RefSeq" id="WP_378997191.1">
    <property type="nucleotide sequence ID" value="NZ_JBHSMT010000013.1"/>
</dbReference>
<gene>
    <name evidence="1" type="ORF">ACFPM8_09155</name>
</gene>
<keyword evidence="2" id="KW-1185">Reference proteome</keyword>
<organism evidence="1 2">
    <name type="scientific">Paraherbaspirillum soli</name>
    <dbReference type="NCBI Taxonomy" id="631222"/>
    <lineage>
        <taxon>Bacteria</taxon>
        <taxon>Pseudomonadati</taxon>
        <taxon>Pseudomonadota</taxon>
        <taxon>Betaproteobacteria</taxon>
        <taxon>Burkholderiales</taxon>
        <taxon>Oxalobacteraceae</taxon>
        <taxon>Paraherbaspirillum</taxon>
    </lineage>
</organism>
<dbReference type="Pfam" id="PF10071">
    <property type="entry name" value="DUF2310"/>
    <property type="match status" value="1"/>
</dbReference>
<proteinExistence type="predicted"/>
<evidence type="ECO:0000313" key="1">
    <source>
        <dbReference type="EMBL" id="MFC5474127.1"/>
    </source>
</evidence>
<dbReference type="Proteomes" id="UP001596045">
    <property type="component" value="Unassembled WGS sequence"/>
</dbReference>
<comment type="caution">
    <text evidence="1">The sequence shown here is derived from an EMBL/GenBank/DDBJ whole genome shotgun (WGS) entry which is preliminary data.</text>
</comment>